<organism evidence="2 3">
    <name type="scientific">Deinococcus humi</name>
    <dbReference type="NCBI Taxonomy" id="662880"/>
    <lineage>
        <taxon>Bacteria</taxon>
        <taxon>Thermotogati</taxon>
        <taxon>Deinococcota</taxon>
        <taxon>Deinococci</taxon>
        <taxon>Deinococcales</taxon>
        <taxon>Deinococcaceae</taxon>
        <taxon>Deinococcus</taxon>
    </lineage>
</organism>
<gene>
    <name evidence="2" type="ORF">HNQ08_000157</name>
</gene>
<feature type="transmembrane region" description="Helical" evidence="1">
    <location>
        <begin position="24"/>
        <end position="47"/>
    </location>
</feature>
<protein>
    <submittedName>
        <fullName evidence="2">Uncharacterized protein</fullName>
    </submittedName>
</protein>
<feature type="transmembrane region" description="Helical" evidence="1">
    <location>
        <begin position="86"/>
        <end position="114"/>
    </location>
</feature>
<dbReference type="Proteomes" id="UP000552709">
    <property type="component" value="Unassembled WGS sequence"/>
</dbReference>
<reference evidence="2 3" key="1">
    <citation type="submission" date="2020-08" db="EMBL/GenBank/DDBJ databases">
        <title>Genomic Encyclopedia of Type Strains, Phase IV (KMG-IV): sequencing the most valuable type-strain genomes for metagenomic binning, comparative biology and taxonomic classification.</title>
        <authorList>
            <person name="Goeker M."/>
        </authorList>
    </citation>
    <scope>NUCLEOTIDE SEQUENCE [LARGE SCALE GENOMIC DNA]</scope>
    <source>
        <strain evidence="2 3">DSM 27939</strain>
    </source>
</reference>
<accession>A0A7W8JQ05</accession>
<dbReference type="RefSeq" id="WP_184127107.1">
    <property type="nucleotide sequence ID" value="NZ_JACHFL010000001.1"/>
</dbReference>
<keyword evidence="1" id="KW-0472">Membrane</keyword>
<evidence type="ECO:0000313" key="2">
    <source>
        <dbReference type="EMBL" id="MBB5361086.1"/>
    </source>
</evidence>
<proteinExistence type="predicted"/>
<dbReference type="AlphaFoldDB" id="A0A7W8JQ05"/>
<feature type="transmembrane region" description="Helical" evidence="1">
    <location>
        <begin position="59"/>
        <end position="80"/>
    </location>
</feature>
<sequence>MAILGLLLGAGVSAGVLLVTALPLGWARGVAVLASVALLAVVGSIVFASNSLERSFGAVYLAVGLLAGVVLALTRLLRWVGQEPVWISLGLGMAATLLLIAVGVGVDTLLGALLPSSDTQTWFSIKSQISQNLSNGILIASPVVLIILSWLSWRGRMPER</sequence>
<dbReference type="EMBL" id="JACHFL010000001">
    <property type="protein sequence ID" value="MBB5361086.1"/>
    <property type="molecule type" value="Genomic_DNA"/>
</dbReference>
<comment type="caution">
    <text evidence="2">The sequence shown here is derived from an EMBL/GenBank/DDBJ whole genome shotgun (WGS) entry which is preliminary data.</text>
</comment>
<evidence type="ECO:0000313" key="3">
    <source>
        <dbReference type="Proteomes" id="UP000552709"/>
    </source>
</evidence>
<keyword evidence="1" id="KW-0812">Transmembrane</keyword>
<feature type="transmembrane region" description="Helical" evidence="1">
    <location>
        <begin position="135"/>
        <end position="153"/>
    </location>
</feature>
<evidence type="ECO:0000256" key="1">
    <source>
        <dbReference type="SAM" id="Phobius"/>
    </source>
</evidence>
<keyword evidence="3" id="KW-1185">Reference proteome</keyword>
<name>A0A7W8JQ05_9DEIO</name>
<keyword evidence="1" id="KW-1133">Transmembrane helix</keyword>